<feature type="transmembrane region" description="Helical" evidence="1">
    <location>
        <begin position="232"/>
        <end position="252"/>
    </location>
</feature>
<proteinExistence type="predicted"/>
<dbReference type="AlphaFoldDB" id="A0A943YVE5"/>
<dbReference type="GO" id="GO:0022857">
    <property type="term" value="F:transmembrane transporter activity"/>
    <property type="evidence" value="ECO:0007669"/>
    <property type="project" value="InterPro"/>
</dbReference>
<protein>
    <submittedName>
        <fullName evidence="2">MFS transporter</fullName>
    </submittedName>
</protein>
<dbReference type="EMBL" id="JAGZSV010000053">
    <property type="protein sequence ID" value="MBS6940665.1"/>
    <property type="molecule type" value="Genomic_DNA"/>
</dbReference>
<evidence type="ECO:0000256" key="1">
    <source>
        <dbReference type="SAM" id="Phobius"/>
    </source>
</evidence>
<dbReference type="PANTHER" id="PTHR11360:SF284">
    <property type="entry name" value="EG:103B4.3 PROTEIN-RELATED"/>
    <property type="match status" value="1"/>
</dbReference>
<feature type="transmembrane region" description="Helical" evidence="1">
    <location>
        <begin position="106"/>
        <end position="129"/>
    </location>
</feature>
<feature type="transmembrane region" description="Helical" evidence="1">
    <location>
        <begin position="170"/>
        <end position="191"/>
    </location>
</feature>
<comment type="caution">
    <text evidence="2">The sequence shown here is derived from an EMBL/GenBank/DDBJ whole genome shotgun (WGS) entry which is preliminary data.</text>
</comment>
<keyword evidence="1" id="KW-1133">Transmembrane helix</keyword>
<feature type="transmembrane region" description="Helical" evidence="1">
    <location>
        <begin position="387"/>
        <end position="406"/>
    </location>
</feature>
<evidence type="ECO:0000313" key="3">
    <source>
        <dbReference type="Proteomes" id="UP000727506"/>
    </source>
</evidence>
<dbReference type="PANTHER" id="PTHR11360">
    <property type="entry name" value="MONOCARBOXYLATE TRANSPORTER"/>
    <property type="match status" value="1"/>
</dbReference>
<keyword evidence="1" id="KW-0812">Transmembrane</keyword>
<dbReference type="InterPro" id="IPR050327">
    <property type="entry name" value="Proton-linked_MCT"/>
</dbReference>
<keyword evidence="1" id="KW-0472">Membrane</keyword>
<organism evidence="2 3">
    <name type="scientific">Slackia piriformis</name>
    <dbReference type="NCBI Taxonomy" id="626934"/>
    <lineage>
        <taxon>Bacteria</taxon>
        <taxon>Bacillati</taxon>
        <taxon>Actinomycetota</taxon>
        <taxon>Coriobacteriia</taxon>
        <taxon>Eggerthellales</taxon>
        <taxon>Eggerthellaceae</taxon>
        <taxon>Slackia</taxon>
    </lineage>
</organism>
<feature type="transmembrane region" description="Helical" evidence="1">
    <location>
        <begin position="12"/>
        <end position="34"/>
    </location>
</feature>
<feature type="transmembrane region" description="Helical" evidence="1">
    <location>
        <begin position="355"/>
        <end position="375"/>
    </location>
</feature>
<dbReference type="InterPro" id="IPR011701">
    <property type="entry name" value="MFS"/>
</dbReference>
<accession>A0A943YVE5</accession>
<dbReference type="Pfam" id="PF07690">
    <property type="entry name" value="MFS_1"/>
    <property type="match status" value="1"/>
</dbReference>
<dbReference type="InterPro" id="IPR036259">
    <property type="entry name" value="MFS_trans_sf"/>
</dbReference>
<feature type="transmembrane region" description="Helical" evidence="1">
    <location>
        <begin position="81"/>
        <end position="100"/>
    </location>
</feature>
<gene>
    <name evidence="2" type="ORF">KH142_04140</name>
</gene>
<feature type="transmembrane region" description="Helical" evidence="1">
    <location>
        <begin position="330"/>
        <end position="348"/>
    </location>
</feature>
<sequence length="416" mass="44233">MMDRITKQKIYPWLVVLGCGMWVSGSIGFLTIVAGNFYVPVSADLGVSESSLGFYMTLVCIGQAISFPIAGRLVPKMNIPVHMTIVCAVEAFAAIAMAFYGDLYLWYVSGVVIGFCMGFNTSIGVAIVLENWFAKKTGFAIGAAWGIGSLANAIMSPVITEVIASAGWRIGYVVLGVSSAILMCGASLFIVRLKPEVVGLLPYGYDKKQAGIHIEDPTDGVAFHDAVKSPAFILLLVAMTLITMTTVTNQLFTSFSESMDYGAHFGGLMVSVAMVCDILWNPLIGITCDKFGADKGVILWCGVTALSFVCLMAASSIPGLAFVGAGLNDTMYACYGTGIAMLTAFLFGNKDYAKIYSLVPAIGYALGCMGVPALTGIYQMTGGYDSVWMFCIACDVLIALCVLFAARAARKLPRTE</sequence>
<feature type="transmembrane region" description="Helical" evidence="1">
    <location>
        <begin position="54"/>
        <end position="74"/>
    </location>
</feature>
<dbReference type="Proteomes" id="UP000727506">
    <property type="component" value="Unassembled WGS sequence"/>
</dbReference>
<dbReference type="Gene3D" id="1.20.1250.20">
    <property type="entry name" value="MFS general substrate transporter like domains"/>
    <property type="match status" value="2"/>
</dbReference>
<feature type="transmembrane region" description="Helical" evidence="1">
    <location>
        <begin position="141"/>
        <end position="164"/>
    </location>
</feature>
<reference evidence="2" key="1">
    <citation type="submission" date="2021-02" db="EMBL/GenBank/DDBJ databases">
        <title>Infant gut strain persistence is associated with maternal origin, phylogeny, and functional potential including surface adhesion and iron acquisition.</title>
        <authorList>
            <person name="Lou Y.C."/>
        </authorList>
    </citation>
    <scope>NUCLEOTIDE SEQUENCE</scope>
    <source>
        <strain evidence="2">L2_039_000G1_dasL2_039_000G1_concoct_11</strain>
    </source>
</reference>
<dbReference type="SUPFAM" id="SSF103473">
    <property type="entry name" value="MFS general substrate transporter"/>
    <property type="match status" value="1"/>
</dbReference>
<feature type="transmembrane region" description="Helical" evidence="1">
    <location>
        <begin position="297"/>
        <end position="324"/>
    </location>
</feature>
<feature type="transmembrane region" description="Helical" evidence="1">
    <location>
        <begin position="264"/>
        <end position="285"/>
    </location>
</feature>
<name>A0A943YVE5_9ACTN</name>
<evidence type="ECO:0000313" key="2">
    <source>
        <dbReference type="EMBL" id="MBS6940665.1"/>
    </source>
</evidence>